<feature type="compositionally biased region" description="Pro residues" evidence="3">
    <location>
        <begin position="37"/>
        <end position="50"/>
    </location>
</feature>
<reference evidence="6 7" key="1">
    <citation type="submission" date="2019-02" db="EMBL/GenBank/DDBJ databases">
        <title>Draft genome sequences of novel Actinobacteria.</title>
        <authorList>
            <person name="Sahin N."/>
            <person name="Ay H."/>
            <person name="Saygin H."/>
        </authorList>
    </citation>
    <scope>NUCLEOTIDE SEQUENCE [LARGE SCALE GENOMIC DNA]</scope>
    <source>
        <strain evidence="6 7">JCM 30529</strain>
    </source>
</reference>
<dbReference type="Proteomes" id="UP000295626">
    <property type="component" value="Unassembled WGS sequence"/>
</dbReference>
<keyword evidence="1" id="KW-0378">Hydrolase</keyword>
<name>A0ABY2DEZ7_9ACTN</name>
<accession>A0ABY2DEZ7</accession>
<evidence type="ECO:0000313" key="6">
    <source>
        <dbReference type="EMBL" id="TDB91551.1"/>
    </source>
</evidence>
<evidence type="ECO:0000256" key="4">
    <source>
        <dbReference type="SAM" id="SignalP"/>
    </source>
</evidence>
<dbReference type="InterPro" id="IPR013783">
    <property type="entry name" value="Ig-like_fold"/>
</dbReference>
<evidence type="ECO:0000256" key="3">
    <source>
        <dbReference type="SAM" id="MobiDB-lite"/>
    </source>
</evidence>
<dbReference type="InterPro" id="IPR036116">
    <property type="entry name" value="FN3_sf"/>
</dbReference>
<feature type="chain" id="PRO_5045188381" description="Fibronectin type-III domain-containing protein" evidence="4">
    <location>
        <begin position="22"/>
        <end position="265"/>
    </location>
</feature>
<keyword evidence="1" id="KW-0326">Glycosidase</keyword>
<feature type="domain" description="Fibronectin type-III" evidence="5">
    <location>
        <begin position="160"/>
        <end position="265"/>
    </location>
</feature>
<gene>
    <name evidence="6" type="ORF">E1091_13685</name>
</gene>
<dbReference type="Gene3D" id="2.60.40.10">
    <property type="entry name" value="Immunoglobulins"/>
    <property type="match status" value="1"/>
</dbReference>
<dbReference type="InterPro" id="IPR003961">
    <property type="entry name" value="FN3_dom"/>
</dbReference>
<evidence type="ECO:0000259" key="5">
    <source>
        <dbReference type="PROSITE" id="PS50853"/>
    </source>
</evidence>
<keyword evidence="4" id="KW-0732">Signal</keyword>
<keyword evidence="2" id="KW-0119">Carbohydrate metabolism</keyword>
<evidence type="ECO:0000313" key="7">
    <source>
        <dbReference type="Proteomes" id="UP000295626"/>
    </source>
</evidence>
<evidence type="ECO:0000256" key="2">
    <source>
        <dbReference type="ARBA" id="ARBA00023326"/>
    </source>
</evidence>
<keyword evidence="2" id="KW-0624">Polysaccharide degradation</keyword>
<protein>
    <recommendedName>
        <fullName evidence="5">Fibronectin type-III domain-containing protein</fullName>
    </recommendedName>
</protein>
<proteinExistence type="predicted"/>
<dbReference type="EMBL" id="SMKE01000520">
    <property type="protein sequence ID" value="TDB91551.1"/>
    <property type="molecule type" value="Genomic_DNA"/>
</dbReference>
<sequence length="265" mass="28150">MRRFRAFVVGAVAAVVAVVTAAAPAAARPDCDVPVPPPICNPIEDPPPPEGSDKSPTGRVESYGFANGAFHVRGWARDVNGGPVTIWVNVDGPFVGGYPAGLWHAGQGANVGFDITVPAPSTVGTHRVMITLVNVPDGTEPAAPYSSILNYLTYTVEPTPPANLSLTPVVVNSRDAVVVGFTDLSTAEEGYSITYDWMVRRMNDDGHWVLTPESRTVHVGPNPGTGWYTHTVTGLVSNTFYRFYVQTKENGRLSTPTTGGVSTLD</sequence>
<comment type="caution">
    <text evidence="6">The sequence shown here is derived from an EMBL/GenBank/DDBJ whole genome shotgun (WGS) entry which is preliminary data.</text>
</comment>
<keyword evidence="7" id="KW-1185">Reference proteome</keyword>
<evidence type="ECO:0000256" key="1">
    <source>
        <dbReference type="ARBA" id="ARBA00023295"/>
    </source>
</evidence>
<dbReference type="PROSITE" id="PS50853">
    <property type="entry name" value="FN3"/>
    <property type="match status" value="1"/>
</dbReference>
<feature type="region of interest" description="Disordered" evidence="3">
    <location>
        <begin position="37"/>
        <end position="59"/>
    </location>
</feature>
<feature type="signal peptide" evidence="4">
    <location>
        <begin position="1"/>
        <end position="21"/>
    </location>
</feature>
<dbReference type="SUPFAM" id="SSF49265">
    <property type="entry name" value="Fibronectin type III"/>
    <property type="match status" value="1"/>
</dbReference>
<organism evidence="6 7">
    <name type="scientific">Micromonospora fluostatini</name>
    <dbReference type="NCBI Taxonomy" id="1629071"/>
    <lineage>
        <taxon>Bacteria</taxon>
        <taxon>Bacillati</taxon>
        <taxon>Actinomycetota</taxon>
        <taxon>Actinomycetes</taxon>
        <taxon>Micromonosporales</taxon>
        <taxon>Micromonosporaceae</taxon>
        <taxon>Micromonospora</taxon>
    </lineage>
</organism>